<feature type="domain" description="Toprim" evidence="8">
    <location>
        <begin position="82"/>
        <end position="178"/>
    </location>
</feature>
<evidence type="ECO:0000256" key="2">
    <source>
        <dbReference type="ARBA" id="ARBA00022763"/>
    </source>
</evidence>
<reference evidence="9 10" key="1">
    <citation type="journal article" date="2015" name="Nature">
        <title>rRNA introns, odd ribosomes, and small enigmatic genomes across a large radiation of phyla.</title>
        <authorList>
            <person name="Brown C.T."/>
            <person name="Hug L.A."/>
            <person name="Thomas B.C."/>
            <person name="Sharon I."/>
            <person name="Castelle C.J."/>
            <person name="Singh A."/>
            <person name="Wilkins M.J."/>
            <person name="Williams K.H."/>
            <person name="Banfield J.F."/>
        </authorList>
    </citation>
    <scope>NUCLEOTIDE SEQUENCE [LARGE SCALE GENOMIC DNA]</scope>
</reference>
<evidence type="ECO:0000256" key="5">
    <source>
        <dbReference type="ARBA" id="ARBA00023172"/>
    </source>
</evidence>
<evidence type="ECO:0000256" key="4">
    <source>
        <dbReference type="ARBA" id="ARBA00022833"/>
    </source>
</evidence>
<dbReference type="NCBIfam" id="TIGR00615">
    <property type="entry name" value="recR"/>
    <property type="match status" value="1"/>
</dbReference>
<dbReference type="AlphaFoldDB" id="A0A0G0UCJ3"/>
<dbReference type="Pfam" id="PF21176">
    <property type="entry name" value="RecR_HhH"/>
    <property type="match status" value="1"/>
</dbReference>
<dbReference type="InterPro" id="IPR034137">
    <property type="entry name" value="TOPRIM_RecR"/>
</dbReference>
<keyword evidence="6 7" id="KW-0234">DNA repair</keyword>
<organism evidence="9 10">
    <name type="scientific">Candidatus Uhrbacteria bacterium GW2011_GWC2_41_11</name>
    <dbReference type="NCBI Taxonomy" id="1618985"/>
    <lineage>
        <taxon>Bacteria</taxon>
        <taxon>Candidatus Uhriibacteriota</taxon>
    </lineage>
</organism>
<comment type="caution">
    <text evidence="9">The sequence shown here is derived from an EMBL/GenBank/DDBJ whole genome shotgun (WGS) entry which is preliminary data.</text>
</comment>
<keyword evidence="3 7" id="KW-0863">Zinc-finger</keyword>
<dbReference type="InterPro" id="IPR023627">
    <property type="entry name" value="Rcmb_RecR"/>
</dbReference>
<dbReference type="PANTHER" id="PTHR30446">
    <property type="entry name" value="RECOMBINATION PROTEIN RECR"/>
    <property type="match status" value="1"/>
</dbReference>
<comment type="function">
    <text evidence="7">May play a role in DNA repair. It seems to be involved in an RecBC-independent recombinational process of DNA repair. It may act with RecF and RecO.</text>
</comment>
<name>A0A0G0UCJ3_9BACT</name>
<keyword evidence="4 7" id="KW-0862">Zinc</keyword>
<dbReference type="PROSITE" id="PS50880">
    <property type="entry name" value="TOPRIM"/>
    <property type="match status" value="1"/>
</dbReference>
<dbReference type="HAMAP" id="MF_00017">
    <property type="entry name" value="RecR"/>
    <property type="match status" value="1"/>
</dbReference>
<dbReference type="Gene3D" id="6.10.250.240">
    <property type="match status" value="1"/>
</dbReference>
<accession>A0A0G0UCJ3</accession>
<evidence type="ECO:0000256" key="7">
    <source>
        <dbReference type="HAMAP-Rule" id="MF_00017"/>
    </source>
</evidence>
<dbReference type="EMBL" id="LCAH01000010">
    <property type="protein sequence ID" value="KKR86668.1"/>
    <property type="molecule type" value="Genomic_DNA"/>
</dbReference>
<evidence type="ECO:0000313" key="10">
    <source>
        <dbReference type="Proteomes" id="UP000034616"/>
    </source>
</evidence>
<dbReference type="SMART" id="SM00493">
    <property type="entry name" value="TOPRIM"/>
    <property type="match status" value="1"/>
</dbReference>
<dbReference type="GO" id="GO:0006310">
    <property type="term" value="P:DNA recombination"/>
    <property type="evidence" value="ECO:0007669"/>
    <property type="project" value="UniProtKB-UniRule"/>
</dbReference>
<evidence type="ECO:0000259" key="8">
    <source>
        <dbReference type="PROSITE" id="PS50880"/>
    </source>
</evidence>
<dbReference type="GO" id="GO:0006281">
    <property type="term" value="P:DNA repair"/>
    <property type="evidence" value="ECO:0007669"/>
    <property type="project" value="UniProtKB-UniRule"/>
</dbReference>
<sequence length="201" mass="22567">MRRFPEPIQNLASAFTKLPGVGSKTSLRYVFELLKMPKYDLEQMARLILDLAEQVKICHSCFTYTQGESLCSFCQDPKRDSRLLCVVETPRDISTIEATEVYQGRYFVLGGTLNPLEGSTPETLHVRALLEKIRASTNIQEIILGFSPDVHGETTMMFLSKQLVPLGRRVTRLARGLPTGATLEFADEITLGDALRGRRET</sequence>
<evidence type="ECO:0000313" key="9">
    <source>
        <dbReference type="EMBL" id="KKR86668.1"/>
    </source>
</evidence>
<dbReference type="Gene3D" id="3.40.1360.10">
    <property type="match status" value="1"/>
</dbReference>
<evidence type="ECO:0000256" key="3">
    <source>
        <dbReference type="ARBA" id="ARBA00022771"/>
    </source>
</evidence>
<comment type="similarity">
    <text evidence="7">Belongs to the RecR family.</text>
</comment>
<dbReference type="CDD" id="cd01025">
    <property type="entry name" value="TOPRIM_recR"/>
    <property type="match status" value="1"/>
</dbReference>
<evidence type="ECO:0000256" key="6">
    <source>
        <dbReference type="ARBA" id="ARBA00023204"/>
    </source>
</evidence>
<proteinExistence type="inferred from homology"/>
<protein>
    <recommendedName>
        <fullName evidence="7">Recombination protein RecR</fullName>
    </recommendedName>
</protein>
<dbReference type="GO" id="GO:0003677">
    <property type="term" value="F:DNA binding"/>
    <property type="evidence" value="ECO:0007669"/>
    <property type="project" value="UniProtKB-UniRule"/>
</dbReference>
<dbReference type="InterPro" id="IPR000093">
    <property type="entry name" value="DNA_Rcmb_RecR"/>
</dbReference>
<keyword evidence="1 7" id="KW-0479">Metal-binding</keyword>
<comment type="caution">
    <text evidence="7">Lacks conserved residue(s) required for the propagation of feature annotation.</text>
</comment>
<dbReference type="Pfam" id="PF13662">
    <property type="entry name" value="Toprim_4"/>
    <property type="match status" value="1"/>
</dbReference>
<gene>
    <name evidence="7" type="primary">recR</name>
    <name evidence="9" type="ORF">UU35_C0010G0046</name>
</gene>
<dbReference type="Pfam" id="PF21175">
    <property type="entry name" value="RecR_C"/>
    <property type="match status" value="1"/>
</dbReference>
<dbReference type="PANTHER" id="PTHR30446:SF0">
    <property type="entry name" value="RECOMBINATION PROTEIN RECR"/>
    <property type="match status" value="1"/>
</dbReference>
<dbReference type="PATRIC" id="fig|1618985.3.peg.738"/>
<dbReference type="GO" id="GO:0008270">
    <property type="term" value="F:zinc ion binding"/>
    <property type="evidence" value="ECO:0007669"/>
    <property type="project" value="UniProtKB-KW"/>
</dbReference>
<dbReference type="Proteomes" id="UP000034616">
    <property type="component" value="Unassembled WGS sequence"/>
</dbReference>
<dbReference type="Gene3D" id="1.10.8.420">
    <property type="entry name" value="RecR Domain 1"/>
    <property type="match status" value="1"/>
</dbReference>
<keyword evidence="2 7" id="KW-0227">DNA damage</keyword>
<evidence type="ECO:0000256" key="1">
    <source>
        <dbReference type="ARBA" id="ARBA00022723"/>
    </source>
</evidence>
<keyword evidence="5 7" id="KW-0233">DNA recombination</keyword>
<dbReference type="SUPFAM" id="SSF111304">
    <property type="entry name" value="Recombination protein RecR"/>
    <property type="match status" value="1"/>
</dbReference>
<dbReference type="InterPro" id="IPR006171">
    <property type="entry name" value="TOPRIM_dom"/>
</dbReference>